<gene>
    <name evidence="5" type="ORF">Fmac_009748</name>
</gene>
<protein>
    <submittedName>
        <fullName evidence="5">Uncharacterized protein</fullName>
    </submittedName>
</protein>
<dbReference type="Proteomes" id="UP001603857">
    <property type="component" value="Unassembled WGS sequence"/>
</dbReference>
<dbReference type="InterPro" id="IPR040356">
    <property type="entry name" value="SPEAR"/>
</dbReference>
<feature type="region of interest" description="Disordered" evidence="4">
    <location>
        <begin position="53"/>
        <end position="104"/>
    </location>
</feature>
<reference evidence="5 6" key="1">
    <citation type="submission" date="2024-08" db="EMBL/GenBank/DDBJ databases">
        <title>Insights into the chromosomal genome structure of Flemingia macrophylla.</title>
        <authorList>
            <person name="Ding Y."/>
            <person name="Zhao Y."/>
            <person name="Bi W."/>
            <person name="Wu M."/>
            <person name="Zhao G."/>
            <person name="Gong Y."/>
            <person name="Li W."/>
            <person name="Zhang P."/>
        </authorList>
    </citation>
    <scope>NUCLEOTIDE SEQUENCE [LARGE SCALE GENOMIC DNA]</scope>
    <source>
        <strain evidence="5">DYQJB</strain>
        <tissue evidence="5">Leaf</tissue>
    </source>
</reference>
<evidence type="ECO:0000313" key="6">
    <source>
        <dbReference type="Proteomes" id="UP001603857"/>
    </source>
</evidence>
<feature type="compositionally biased region" description="Basic and acidic residues" evidence="4">
    <location>
        <begin position="53"/>
        <end position="63"/>
    </location>
</feature>
<organism evidence="5 6">
    <name type="scientific">Flemingia macrophylla</name>
    <dbReference type="NCBI Taxonomy" id="520843"/>
    <lineage>
        <taxon>Eukaryota</taxon>
        <taxon>Viridiplantae</taxon>
        <taxon>Streptophyta</taxon>
        <taxon>Embryophyta</taxon>
        <taxon>Tracheophyta</taxon>
        <taxon>Spermatophyta</taxon>
        <taxon>Magnoliopsida</taxon>
        <taxon>eudicotyledons</taxon>
        <taxon>Gunneridae</taxon>
        <taxon>Pentapetalae</taxon>
        <taxon>rosids</taxon>
        <taxon>fabids</taxon>
        <taxon>Fabales</taxon>
        <taxon>Fabaceae</taxon>
        <taxon>Papilionoideae</taxon>
        <taxon>50 kb inversion clade</taxon>
        <taxon>NPAAA clade</taxon>
        <taxon>indigoferoid/millettioid clade</taxon>
        <taxon>Phaseoleae</taxon>
        <taxon>Flemingia</taxon>
    </lineage>
</organism>
<sequence length="452" mass="49764">MCSNACNTACACGTGGNAVTNIWSSGLKKQQKRPRVPKRGPGVAELEKILREQENIDTTDKGNPEGFPSFLSHHSNSYPSSSLKFHPLQSTTSKTAVPPSSSPLSCNLPTNVPSAPKFDHLGPTMLPTTTSIYGSLERNSGSDLVSPEKELFPLNLNSCKSNLNINEPIDGHGYDSANSPFRNLSNESNHIWPYGGNIQKRSSRCSPPRRDVLCMMETKKARDTVPEDIRGEKEGEKVEVNQFHGTSSSSALSSALHNHLELPSNQSSYHNNYIYRVSDENKMGGMKRSYSSALENSLIPPSNFHVLPSFSHYNRPHQSSINDSHGASSFNSTKECYRDDKWGSTLELSNTRFNSDIATPGHANYPSFVSPEVPSPSMHLFPNVLSKGNVLSCQVNDDKMEAYQHSESSEPIRRPFYNFLEVEDPEVTETMHGTNRGGCEAGRVGIDLNLKL</sequence>
<evidence type="ECO:0000313" key="5">
    <source>
        <dbReference type="EMBL" id="KAL2341808.1"/>
    </source>
</evidence>
<evidence type="ECO:0000256" key="1">
    <source>
        <dbReference type="ARBA" id="ARBA00022491"/>
    </source>
</evidence>
<proteinExistence type="predicted"/>
<name>A0ABD1N2E2_9FABA</name>
<keyword evidence="3" id="KW-0804">Transcription</keyword>
<dbReference type="AlphaFoldDB" id="A0ABD1N2E2"/>
<evidence type="ECO:0000256" key="3">
    <source>
        <dbReference type="ARBA" id="ARBA00023163"/>
    </source>
</evidence>
<feature type="compositionally biased region" description="Low complexity" evidence="4">
    <location>
        <begin position="69"/>
        <end position="83"/>
    </location>
</feature>
<comment type="caution">
    <text evidence="5">The sequence shown here is derived from an EMBL/GenBank/DDBJ whole genome shotgun (WGS) entry which is preliminary data.</text>
</comment>
<keyword evidence="6" id="KW-1185">Reference proteome</keyword>
<accession>A0ABD1N2E2</accession>
<dbReference type="EMBL" id="JBGMDY010000003">
    <property type="protein sequence ID" value="KAL2341808.1"/>
    <property type="molecule type" value="Genomic_DNA"/>
</dbReference>
<evidence type="ECO:0000256" key="4">
    <source>
        <dbReference type="SAM" id="MobiDB-lite"/>
    </source>
</evidence>
<dbReference type="PANTHER" id="PTHR33388">
    <property type="entry name" value="OS01G0212500 PROTEIN"/>
    <property type="match status" value="1"/>
</dbReference>
<evidence type="ECO:0000256" key="2">
    <source>
        <dbReference type="ARBA" id="ARBA00023015"/>
    </source>
</evidence>
<keyword evidence="1" id="KW-0678">Repressor</keyword>
<dbReference type="PANTHER" id="PTHR33388:SF19">
    <property type="entry name" value="SPOROCYTELESS-LIKE EAR-CONTAINING PROTEIN"/>
    <property type="match status" value="1"/>
</dbReference>
<keyword evidence="2" id="KW-0805">Transcription regulation</keyword>